<dbReference type="AlphaFoldDB" id="A0A843UGC2"/>
<feature type="chain" id="PRO_5033049733" evidence="1">
    <location>
        <begin position="20"/>
        <end position="63"/>
    </location>
</feature>
<evidence type="ECO:0000256" key="1">
    <source>
        <dbReference type="SAM" id="SignalP"/>
    </source>
</evidence>
<name>A0A843UGC2_COLES</name>
<protein>
    <submittedName>
        <fullName evidence="2">Uncharacterized protein</fullName>
    </submittedName>
</protein>
<feature type="signal peptide" evidence="1">
    <location>
        <begin position="1"/>
        <end position="19"/>
    </location>
</feature>
<dbReference type="Proteomes" id="UP000652761">
    <property type="component" value="Unassembled WGS sequence"/>
</dbReference>
<evidence type="ECO:0000313" key="2">
    <source>
        <dbReference type="EMBL" id="MQL84982.1"/>
    </source>
</evidence>
<keyword evidence="1" id="KW-0732">Signal</keyword>
<proteinExistence type="predicted"/>
<sequence>MLGAHVVRLWSHMVTPVFRELLCLGGCFRMCFDSAGSTGVIFGLTRVVIEACTMFPLLCNTLQ</sequence>
<reference evidence="2" key="1">
    <citation type="submission" date="2017-07" db="EMBL/GenBank/DDBJ databases">
        <title>Taro Niue Genome Assembly and Annotation.</title>
        <authorList>
            <person name="Atibalentja N."/>
            <person name="Keating K."/>
            <person name="Fields C.J."/>
        </authorList>
    </citation>
    <scope>NUCLEOTIDE SEQUENCE</scope>
    <source>
        <strain evidence="2">Niue_2</strain>
        <tissue evidence="2">Leaf</tissue>
    </source>
</reference>
<evidence type="ECO:0000313" key="3">
    <source>
        <dbReference type="Proteomes" id="UP000652761"/>
    </source>
</evidence>
<accession>A0A843UGC2</accession>
<organism evidence="2 3">
    <name type="scientific">Colocasia esculenta</name>
    <name type="common">Wild taro</name>
    <name type="synonym">Arum esculentum</name>
    <dbReference type="NCBI Taxonomy" id="4460"/>
    <lineage>
        <taxon>Eukaryota</taxon>
        <taxon>Viridiplantae</taxon>
        <taxon>Streptophyta</taxon>
        <taxon>Embryophyta</taxon>
        <taxon>Tracheophyta</taxon>
        <taxon>Spermatophyta</taxon>
        <taxon>Magnoliopsida</taxon>
        <taxon>Liliopsida</taxon>
        <taxon>Araceae</taxon>
        <taxon>Aroideae</taxon>
        <taxon>Colocasieae</taxon>
        <taxon>Colocasia</taxon>
    </lineage>
</organism>
<dbReference type="EMBL" id="NMUH01000799">
    <property type="protein sequence ID" value="MQL84982.1"/>
    <property type="molecule type" value="Genomic_DNA"/>
</dbReference>
<gene>
    <name evidence="2" type="ORF">Taro_017493</name>
</gene>
<keyword evidence="3" id="KW-1185">Reference proteome</keyword>
<comment type="caution">
    <text evidence="2">The sequence shown here is derived from an EMBL/GenBank/DDBJ whole genome shotgun (WGS) entry which is preliminary data.</text>
</comment>